<dbReference type="GO" id="GO:0003899">
    <property type="term" value="F:DNA-directed RNA polymerase activity"/>
    <property type="evidence" value="ECO:0007669"/>
    <property type="project" value="InterPro"/>
</dbReference>
<dbReference type="EMBL" id="JAGYWB010000005">
    <property type="protein sequence ID" value="KAI0522764.1"/>
    <property type="molecule type" value="Genomic_DNA"/>
</dbReference>
<protein>
    <recommendedName>
        <fullName evidence="1">RNA polymerase Rpb5 N-terminal domain-containing protein</fullName>
    </recommendedName>
</protein>
<dbReference type="GO" id="GO:0006366">
    <property type="term" value="P:transcription by RNA polymerase II"/>
    <property type="evidence" value="ECO:0007669"/>
    <property type="project" value="TreeGrafter"/>
</dbReference>
<comment type="caution">
    <text evidence="2">The sequence shown here is derived from an EMBL/GenBank/DDBJ whole genome shotgun (WGS) entry which is preliminary data.</text>
</comment>
<dbReference type="Proteomes" id="UP000829196">
    <property type="component" value="Unassembled WGS sequence"/>
</dbReference>
<dbReference type="OrthoDB" id="248779at2759"/>
<dbReference type="SUPFAM" id="SSF53036">
    <property type="entry name" value="Eukaryotic RPB5 N-terminal domain"/>
    <property type="match status" value="1"/>
</dbReference>
<keyword evidence="3" id="KW-1185">Reference proteome</keyword>
<dbReference type="SMR" id="A0A8T3BUY3"/>
<dbReference type="PANTHER" id="PTHR10535">
    <property type="entry name" value="DNA-DIRECTED RNA POLYMERASES I, II, AND III SUBUNIT RPABC1"/>
    <property type="match status" value="1"/>
</dbReference>
<dbReference type="InterPro" id="IPR036710">
    <property type="entry name" value="RNA_pol_Rpb5_N_sf"/>
</dbReference>
<accession>A0A8T3BUY3</accession>
<organism evidence="2 3">
    <name type="scientific">Dendrobium nobile</name>
    <name type="common">Orchid</name>
    <dbReference type="NCBI Taxonomy" id="94219"/>
    <lineage>
        <taxon>Eukaryota</taxon>
        <taxon>Viridiplantae</taxon>
        <taxon>Streptophyta</taxon>
        <taxon>Embryophyta</taxon>
        <taxon>Tracheophyta</taxon>
        <taxon>Spermatophyta</taxon>
        <taxon>Magnoliopsida</taxon>
        <taxon>Liliopsida</taxon>
        <taxon>Asparagales</taxon>
        <taxon>Orchidaceae</taxon>
        <taxon>Epidendroideae</taxon>
        <taxon>Malaxideae</taxon>
        <taxon>Dendrobiinae</taxon>
        <taxon>Dendrobium</taxon>
    </lineage>
</organism>
<proteinExistence type="predicted"/>
<dbReference type="GO" id="GO:0003677">
    <property type="term" value="F:DNA binding"/>
    <property type="evidence" value="ECO:0007669"/>
    <property type="project" value="InterPro"/>
</dbReference>
<sequence length="99" mass="11184">MDNEGGGCLSSFIDHGTVESHRLFLARRTVLEMLCDRGYVVAPPDLELTLSAFRSLYGEYPDLERLRISTNLVSDPSKKVSPPPFSETLPLPNYWEIRV</sequence>
<dbReference type="GO" id="GO:0006362">
    <property type="term" value="P:transcription elongation by RNA polymerase I"/>
    <property type="evidence" value="ECO:0007669"/>
    <property type="project" value="TreeGrafter"/>
</dbReference>
<dbReference type="Pfam" id="PF03871">
    <property type="entry name" value="RNA_pol_Rpb5_N"/>
    <property type="match status" value="1"/>
</dbReference>
<reference evidence="2" key="1">
    <citation type="journal article" date="2022" name="Front. Genet.">
        <title>Chromosome-Scale Assembly of the Dendrobium nobile Genome Provides Insights Into the Molecular Mechanism of the Biosynthesis of the Medicinal Active Ingredient of Dendrobium.</title>
        <authorList>
            <person name="Xu Q."/>
            <person name="Niu S.-C."/>
            <person name="Li K.-L."/>
            <person name="Zheng P.-J."/>
            <person name="Zhang X.-J."/>
            <person name="Jia Y."/>
            <person name="Liu Y."/>
            <person name="Niu Y.-X."/>
            <person name="Yu L.-H."/>
            <person name="Chen D.-F."/>
            <person name="Zhang G.-Q."/>
        </authorList>
    </citation>
    <scope>NUCLEOTIDE SEQUENCE</scope>
    <source>
        <tissue evidence="2">Leaf</tissue>
    </source>
</reference>
<evidence type="ECO:0000313" key="3">
    <source>
        <dbReference type="Proteomes" id="UP000829196"/>
    </source>
</evidence>
<dbReference type="PANTHER" id="PTHR10535:SF2">
    <property type="entry name" value="DNA-DIRECTED RNA POLYMERASE V SUBUNIT 5A"/>
    <property type="match status" value="1"/>
</dbReference>
<dbReference type="InterPro" id="IPR005571">
    <property type="entry name" value="RNA_pol_Rpb5_N"/>
</dbReference>
<evidence type="ECO:0000313" key="2">
    <source>
        <dbReference type="EMBL" id="KAI0522764.1"/>
    </source>
</evidence>
<dbReference type="InterPro" id="IPR014381">
    <property type="entry name" value="Arch_Rpo5/euc_Rpb5"/>
</dbReference>
<dbReference type="AlphaFoldDB" id="A0A8T3BUY3"/>
<feature type="domain" description="RNA polymerase Rpb5 N-terminal" evidence="1">
    <location>
        <begin position="19"/>
        <end position="80"/>
    </location>
</feature>
<evidence type="ECO:0000259" key="1">
    <source>
        <dbReference type="Pfam" id="PF03871"/>
    </source>
</evidence>
<dbReference type="Gene3D" id="3.40.1340.10">
    <property type="entry name" value="RNA polymerase, Rpb5, N-terminal domain"/>
    <property type="match status" value="1"/>
</dbReference>
<dbReference type="GO" id="GO:0042797">
    <property type="term" value="P:tRNA transcription by RNA polymerase III"/>
    <property type="evidence" value="ECO:0007669"/>
    <property type="project" value="TreeGrafter"/>
</dbReference>
<gene>
    <name evidence="2" type="ORF">KFK09_005149</name>
</gene>
<name>A0A8T3BUY3_DENNO</name>